<evidence type="ECO:0000256" key="1">
    <source>
        <dbReference type="SAM" id="MobiDB-lite"/>
    </source>
</evidence>
<dbReference type="InterPro" id="IPR012871">
    <property type="entry name" value="DUF1668_ORYSA"/>
</dbReference>
<feature type="region of interest" description="Disordered" evidence="1">
    <location>
        <begin position="36"/>
        <end position="56"/>
    </location>
</feature>
<keyword evidence="3" id="KW-1185">Reference proteome</keyword>
<dbReference type="AlphaFoldDB" id="A0A3L6S5K0"/>
<dbReference type="PANTHER" id="PTHR33085:SF145">
    <property type="entry name" value="OS05G0302200 PROTEIN"/>
    <property type="match status" value="1"/>
</dbReference>
<dbReference type="Proteomes" id="UP000275267">
    <property type="component" value="Unassembled WGS sequence"/>
</dbReference>
<protein>
    <recommendedName>
        <fullName evidence="4">F-box protein</fullName>
    </recommendedName>
</protein>
<organism evidence="2 3">
    <name type="scientific">Panicum miliaceum</name>
    <name type="common">Proso millet</name>
    <name type="synonym">Broomcorn millet</name>
    <dbReference type="NCBI Taxonomy" id="4540"/>
    <lineage>
        <taxon>Eukaryota</taxon>
        <taxon>Viridiplantae</taxon>
        <taxon>Streptophyta</taxon>
        <taxon>Embryophyta</taxon>
        <taxon>Tracheophyta</taxon>
        <taxon>Spermatophyta</taxon>
        <taxon>Magnoliopsida</taxon>
        <taxon>Liliopsida</taxon>
        <taxon>Poales</taxon>
        <taxon>Poaceae</taxon>
        <taxon>PACMAD clade</taxon>
        <taxon>Panicoideae</taxon>
        <taxon>Panicodae</taxon>
        <taxon>Paniceae</taxon>
        <taxon>Panicinae</taxon>
        <taxon>Panicum</taxon>
        <taxon>Panicum sect. Panicum</taxon>
    </lineage>
</organism>
<reference evidence="3" key="1">
    <citation type="journal article" date="2019" name="Nat. Commun.">
        <title>The genome of broomcorn millet.</title>
        <authorList>
            <person name="Zou C."/>
            <person name="Miki D."/>
            <person name="Li D."/>
            <person name="Tang Q."/>
            <person name="Xiao L."/>
            <person name="Rajput S."/>
            <person name="Deng P."/>
            <person name="Jia W."/>
            <person name="Huang R."/>
            <person name="Zhang M."/>
            <person name="Sun Y."/>
            <person name="Hu J."/>
            <person name="Fu X."/>
            <person name="Schnable P.S."/>
            <person name="Li F."/>
            <person name="Zhang H."/>
            <person name="Feng B."/>
            <person name="Zhu X."/>
            <person name="Liu R."/>
            <person name="Schnable J.C."/>
            <person name="Zhu J.-K."/>
            <person name="Zhang H."/>
        </authorList>
    </citation>
    <scope>NUCLEOTIDE SEQUENCE [LARGE SCALE GENOMIC DNA]</scope>
</reference>
<sequence length="259" mass="28685">MASLSRRFLNLIVDNRTPGAKSLRCIDLTRQHFFDTTPAQQSNGNGSESKGPVDAGNQKNKVAEEALMMERILLPKPIFNFGVATMTTHMAMNCFLLAGRKVLCSDQLGRTFLFDADTCNVVTMPDLHKPKRWPLSLFVPSVCMDGHNDSGGGHLFIMETIVKSEARCSGQHSDQFEAIVYRKPTATSSCQLLPPPPFVFDPKFADKRTKINSYAVINGGSEICISVEGAGTYCFDTVKHTWRHVGEWTLPFHGKVDLS</sequence>
<name>A0A3L6S5K0_PANMI</name>
<feature type="compositionally biased region" description="Polar residues" evidence="1">
    <location>
        <begin position="37"/>
        <end position="48"/>
    </location>
</feature>
<gene>
    <name evidence="2" type="ORF">C2845_PM02G36890</name>
</gene>
<evidence type="ECO:0000313" key="3">
    <source>
        <dbReference type="Proteomes" id="UP000275267"/>
    </source>
</evidence>
<evidence type="ECO:0008006" key="4">
    <source>
        <dbReference type="Google" id="ProtNLM"/>
    </source>
</evidence>
<evidence type="ECO:0000313" key="2">
    <source>
        <dbReference type="EMBL" id="RLN16211.1"/>
    </source>
</evidence>
<proteinExistence type="predicted"/>
<dbReference type="Pfam" id="PF07893">
    <property type="entry name" value="DUF1668"/>
    <property type="match status" value="1"/>
</dbReference>
<dbReference type="OrthoDB" id="646432at2759"/>
<dbReference type="EMBL" id="PQIB02000005">
    <property type="protein sequence ID" value="RLN16211.1"/>
    <property type="molecule type" value="Genomic_DNA"/>
</dbReference>
<comment type="caution">
    <text evidence="2">The sequence shown here is derived from an EMBL/GenBank/DDBJ whole genome shotgun (WGS) entry which is preliminary data.</text>
</comment>
<accession>A0A3L6S5K0</accession>
<dbReference type="PANTHER" id="PTHR33085">
    <property type="entry name" value="OS12G0113100 PROTEIN-RELATED"/>
    <property type="match status" value="1"/>
</dbReference>